<dbReference type="EMBL" id="HG670485">
    <property type="protein sequence ID" value="CDI76888.1"/>
    <property type="molecule type" value="Genomic_DNA"/>
</dbReference>
<gene>
    <name evidence="2" type="ORF">EAH_00059200</name>
</gene>
<name>U6GC18_EIMAC</name>
<dbReference type="Gene3D" id="3.40.33.10">
    <property type="entry name" value="CAP"/>
    <property type="match status" value="1"/>
</dbReference>
<dbReference type="RefSeq" id="XP_013252646.1">
    <property type="nucleotide sequence ID" value="XM_013397192.1"/>
</dbReference>
<evidence type="ECO:0000313" key="3">
    <source>
        <dbReference type="Proteomes" id="UP000018050"/>
    </source>
</evidence>
<feature type="chain" id="PRO_5004670449" evidence="1">
    <location>
        <begin position="24"/>
        <end position="198"/>
    </location>
</feature>
<dbReference type="SUPFAM" id="SSF55797">
    <property type="entry name" value="PR-1-like"/>
    <property type="match status" value="1"/>
</dbReference>
<accession>U6GC18</accession>
<evidence type="ECO:0000256" key="1">
    <source>
        <dbReference type="SAM" id="SignalP"/>
    </source>
</evidence>
<evidence type="ECO:0000313" key="2">
    <source>
        <dbReference type="EMBL" id="CDI76888.1"/>
    </source>
</evidence>
<dbReference type="VEuPathDB" id="ToxoDB:EAH_00059200"/>
<sequence>MGLIFKSSAFCLVALYGFQLATAAPPTFAAEDVTDDAYLSVNLARNGKLSVHINEVTKADDMVQTLKTALGDGTGLTSSDATCDNMALGASLKLTFSVKFTQETSKTTNYREMVQTALNKGLGQLPTYPSTWNAFWANADGANLANLLWSQSTKIACAVGVCTDESPLPSGKEAILVCQFSPAAQENAAPFRCVNEML</sequence>
<dbReference type="GeneID" id="25273990"/>
<keyword evidence="3" id="KW-1185">Reference proteome</keyword>
<dbReference type="Proteomes" id="UP000018050">
    <property type="component" value="Unassembled WGS sequence"/>
</dbReference>
<dbReference type="AlphaFoldDB" id="U6GC18"/>
<protein>
    <submittedName>
        <fullName evidence="2">SAG family member</fullName>
    </submittedName>
</protein>
<organism evidence="2 3">
    <name type="scientific">Eimeria acervulina</name>
    <name type="common">Coccidian parasite</name>
    <dbReference type="NCBI Taxonomy" id="5801"/>
    <lineage>
        <taxon>Eukaryota</taxon>
        <taxon>Sar</taxon>
        <taxon>Alveolata</taxon>
        <taxon>Apicomplexa</taxon>
        <taxon>Conoidasida</taxon>
        <taxon>Coccidia</taxon>
        <taxon>Eucoccidiorida</taxon>
        <taxon>Eimeriorina</taxon>
        <taxon>Eimeriidae</taxon>
        <taxon>Eimeria</taxon>
    </lineage>
</organism>
<reference evidence="2" key="1">
    <citation type="submission" date="2013-10" db="EMBL/GenBank/DDBJ databases">
        <title>Genomic analysis of the causative agents of coccidiosis in chickens.</title>
        <authorList>
            <person name="Reid A.J."/>
            <person name="Blake D."/>
            <person name="Billington K."/>
            <person name="Browne H."/>
            <person name="Dunn M."/>
            <person name="Hung S."/>
            <person name="Kawahara F."/>
            <person name="Miranda-Saavedra D."/>
            <person name="Mourier T."/>
            <person name="Nagra H."/>
            <person name="Otto T.D."/>
            <person name="Rawlings N."/>
            <person name="Sanchez A."/>
            <person name="Sanders M."/>
            <person name="Subramaniam C."/>
            <person name="Tay Y."/>
            <person name="Dear P."/>
            <person name="Doerig C."/>
            <person name="Gruber A."/>
            <person name="Parkinson J."/>
            <person name="Shirley M."/>
            <person name="Wan K.L."/>
            <person name="Berriman M."/>
            <person name="Tomley F."/>
            <person name="Pain A."/>
        </authorList>
    </citation>
    <scope>NUCLEOTIDE SEQUENCE</scope>
    <source>
        <strain evidence="2">Houghton</strain>
    </source>
</reference>
<dbReference type="InterPro" id="IPR035940">
    <property type="entry name" value="CAP_sf"/>
</dbReference>
<dbReference type="OMA" id="NAFWANA"/>
<feature type="signal peptide" evidence="1">
    <location>
        <begin position="1"/>
        <end position="23"/>
    </location>
</feature>
<keyword evidence="1" id="KW-0732">Signal</keyword>
<proteinExistence type="predicted"/>
<dbReference type="OrthoDB" id="348012at2759"/>
<reference evidence="2" key="2">
    <citation type="submission" date="2013-10" db="EMBL/GenBank/DDBJ databases">
        <authorList>
            <person name="Aslett M."/>
        </authorList>
    </citation>
    <scope>NUCLEOTIDE SEQUENCE</scope>
    <source>
        <strain evidence="2">Houghton</strain>
    </source>
</reference>